<organism evidence="1 2">
    <name type="scientific">Melia azedarach</name>
    <name type="common">Chinaberry tree</name>
    <dbReference type="NCBI Taxonomy" id="155640"/>
    <lineage>
        <taxon>Eukaryota</taxon>
        <taxon>Viridiplantae</taxon>
        <taxon>Streptophyta</taxon>
        <taxon>Embryophyta</taxon>
        <taxon>Tracheophyta</taxon>
        <taxon>Spermatophyta</taxon>
        <taxon>Magnoliopsida</taxon>
        <taxon>eudicotyledons</taxon>
        <taxon>Gunneridae</taxon>
        <taxon>Pentapetalae</taxon>
        <taxon>rosids</taxon>
        <taxon>malvids</taxon>
        <taxon>Sapindales</taxon>
        <taxon>Meliaceae</taxon>
        <taxon>Melia</taxon>
    </lineage>
</organism>
<accession>A0ACC1XEE6</accession>
<name>A0ACC1XEE6_MELAZ</name>
<protein>
    <submittedName>
        <fullName evidence="1">Uncharacterized protein</fullName>
    </submittedName>
</protein>
<evidence type="ECO:0000313" key="2">
    <source>
        <dbReference type="Proteomes" id="UP001164539"/>
    </source>
</evidence>
<dbReference type="Proteomes" id="UP001164539">
    <property type="component" value="Chromosome 9"/>
</dbReference>
<sequence length="69" mass="7793">MLLCLLSVLVGKLILRGLYYLQECNFVNPNVGCSRLVIGLTGIKWHQYKRFKVDFISYLSIGLPGFGVD</sequence>
<proteinExistence type="predicted"/>
<gene>
    <name evidence="1" type="ORF">OWV82_016099</name>
</gene>
<evidence type="ECO:0000313" key="1">
    <source>
        <dbReference type="EMBL" id="KAJ4709836.1"/>
    </source>
</evidence>
<dbReference type="EMBL" id="CM051402">
    <property type="protein sequence ID" value="KAJ4709836.1"/>
    <property type="molecule type" value="Genomic_DNA"/>
</dbReference>
<keyword evidence="2" id="KW-1185">Reference proteome</keyword>
<comment type="caution">
    <text evidence="1">The sequence shown here is derived from an EMBL/GenBank/DDBJ whole genome shotgun (WGS) entry which is preliminary data.</text>
</comment>
<reference evidence="1 2" key="1">
    <citation type="journal article" date="2023" name="Science">
        <title>Complex scaffold remodeling in plant triterpene biosynthesis.</title>
        <authorList>
            <person name="De La Pena R."/>
            <person name="Hodgson H."/>
            <person name="Liu J.C."/>
            <person name="Stephenson M.J."/>
            <person name="Martin A.C."/>
            <person name="Owen C."/>
            <person name="Harkess A."/>
            <person name="Leebens-Mack J."/>
            <person name="Jimenez L.E."/>
            <person name="Osbourn A."/>
            <person name="Sattely E.S."/>
        </authorList>
    </citation>
    <scope>NUCLEOTIDE SEQUENCE [LARGE SCALE GENOMIC DNA]</scope>
    <source>
        <strain evidence="2">cv. JPN11</strain>
        <tissue evidence="1">Leaf</tissue>
    </source>
</reference>